<proteinExistence type="predicted"/>
<organism evidence="1">
    <name type="scientific">Trepomonas sp. PC1</name>
    <dbReference type="NCBI Taxonomy" id="1076344"/>
    <lineage>
        <taxon>Eukaryota</taxon>
        <taxon>Metamonada</taxon>
        <taxon>Diplomonadida</taxon>
        <taxon>Hexamitidae</taxon>
        <taxon>Hexamitinae</taxon>
        <taxon>Trepomonas</taxon>
    </lineage>
</organism>
<gene>
    <name evidence="1" type="ORF">TPC1_30731</name>
</gene>
<evidence type="ECO:0000313" key="1">
    <source>
        <dbReference type="EMBL" id="JAP89774.1"/>
    </source>
</evidence>
<dbReference type="AlphaFoldDB" id="A0A146K1R5"/>
<feature type="non-terminal residue" evidence="1">
    <location>
        <position position="1"/>
    </location>
</feature>
<accession>A0A146K1R5</accession>
<reference evidence="1" key="1">
    <citation type="submission" date="2015-07" db="EMBL/GenBank/DDBJ databases">
        <title>Adaptation to a free-living lifestyle via gene acquisitions in the diplomonad Trepomonas sp. PC1.</title>
        <authorList>
            <person name="Xu F."/>
            <person name="Jerlstrom-Hultqvist J."/>
            <person name="Kolisko M."/>
            <person name="Simpson A.G.B."/>
            <person name="Roger A.J."/>
            <person name="Svard S.G."/>
            <person name="Andersson J.O."/>
        </authorList>
    </citation>
    <scope>NUCLEOTIDE SEQUENCE</scope>
    <source>
        <strain evidence="1">PC1</strain>
    </source>
</reference>
<feature type="non-terminal residue" evidence="1">
    <location>
        <position position="500"/>
    </location>
</feature>
<protein>
    <submittedName>
        <fullName evidence="1">Uncharacterized protein</fullName>
    </submittedName>
</protein>
<name>A0A146K1R5_9EUKA</name>
<sequence length="500" mass="57775">MNSKLFISPLKNENQLTIKDQQLIILQQAFSANKQLQIIKIPTLTKQMIIEPSIQLSQISHLFSLSYQQATYMKNQFEKLVKNKTQPISDNIVMFFLHKHIKPDVDEQYDLQHLNKLVSYLINELKPLVGQNLNVSFDQPPTLKIQKDYPRQLHKFFQQFDNYTEQPLWFLNQLLLKLDVNFVEDIYGKIMTNKQSLKQKNKALTFMQQHLIMSVEYLIQLIKEKNMMLVMREVDSVKHYKYKEEDNYNETQEIREQIFMKTNYQINRIFGLIEAIGAKSPRQIQSNKPLKINFDNFDDEKMYPVVQLTPTQKAQENLLVQENFFITNPLQSPLSVVALDIDDVIQIDLQLTKNKQICVSNTSVQEKSSVHCSNSNVEYSESSETVNCVGTENIIVIEKSEVFKNPLNQVSVCDSDDSLYCLSPRISYKTQQLQSMMAMSQKQIDFNLNNGVVRVAKGVKVDLVNPVVGQQFNKNLADIAGMASGEVQMEIEGLDGFDFA</sequence>
<dbReference type="EMBL" id="GDID01006832">
    <property type="protein sequence ID" value="JAP89774.1"/>
    <property type="molecule type" value="Transcribed_RNA"/>
</dbReference>